<dbReference type="PANTHER" id="PTHR32507:SF0">
    <property type="entry name" value="NA(+)_H(+) ANTIPORTER 2-RELATED"/>
    <property type="match status" value="1"/>
</dbReference>
<feature type="transmembrane region" description="Helical" evidence="9">
    <location>
        <begin position="365"/>
        <end position="389"/>
    </location>
</feature>
<organism evidence="12 13">
    <name type="scientific">Woeseia oceani</name>
    <dbReference type="NCBI Taxonomy" id="1548547"/>
    <lineage>
        <taxon>Bacteria</taxon>
        <taxon>Pseudomonadati</taxon>
        <taxon>Pseudomonadota</taxon>
        <taxon>Gammaproteobacteria</taxon>
        <taxon>Woeseiales</taxon>
        <taxon>Woeseiaceae</taxon>
        <taxon>Woeseia</taxon>
    </lineage>
</organism>
<dbReference type="Proteomes" id="UP000092695">
    <property type="component" value="Chromosome"/>
</dbReference>
<accession>A0A193LD83</accession>
<reference evidence="12 13" key="1">
    <citation type="submission" date="2016-06" db="EMBL/GenBank/DDBJ databases">
        <title>Complete genome sequence of a deep-branching marine Gamma Proteobacterium Woeseia oceani type strain XK5.</title>
        <authorList>
            <person name="Mu D."/>
            <person name="Du Z."/>
        </authorList>
    </citation>
    <scope>NUCLEOTIDE SEQUENCE [LARGE SCALE GENOMIC DNA]</scope>
    <source>
        <strain evidence="12 13">XK5</strain>
    </source>
</reference>
<feature type="transmembrane region" description="Helical" evidence="9">
    <location>
        <begin position="6"/>
        <end position="24"/>
    </location>
</feature>
<dbReference type="Pfam" id="PF00999">
    <property type="entry name" value="Na_H_Exchanger"/>
    <property type="match status" value="1"/>
</dbReference>
<evidence type="ECO:0000256" key="6">
    <source>
        <dbReference type="ARBA" id="ARBA00022989"/>
    </source>
</evidence>
<evidence type="ECO:0000256" key="5">
    <source>
        <dbReference type="ARBA" id="ARBA00022692"/>
    </source>
</evidence>
<feature type="transmembrane region" description="Helical" evidence="9">
    <location>
        <begin position="31"/>
        <end position="49"/>
    </location>
</feature>
<keyword evidence="3" id="KW-0050">Antiport</keyword>
<evidence type="ECO:0000256" key="9">
    <source>
        <dbReference type="SAM" id="Phobius"/>
    </source>
</evidence>
<dbReference type="InterPro" id="IPR003148">
    <property type="entry name" value="RCK_N"/>
</dbReference>
<keyword evidence="6 9" id="KW-1133">Transmembrane helix</keyword>
<evidence type="ECO:0000256" key="7">
    <source>
        <dbReference type="ARBA" id="ARBA00023065"/>
    </source>
</evidence>
<keyword evidence="13" id="KW-1185">Reference proteome</keyword>
<proteinExistence type="predicted"/>
<keyword evidence="8 9" id="KW-0472">Membrane</keyword>
<evidence type="ECO:0000256" key="2">
    <source>
        <dbReference type="ARBA" id="ARBA00022448"/>
    </source>
</evidence>
<dbReference type="GO" id="GO:0015297">
    <property type="term" value="F:antiporter activity"/>
    <property type="evidence" value="ECO:0007669"/>
    <property type="project" value="UniProtKB-KW"/>
</dbReference>
<dbReference type="GO" id="GO:0006813">
    <property type="term" value="P:potassium ion transport"/>
    <property type="evidence" value="ECO:0007669"/>
    <property type="project" value="InterPro"/>
</dbReference>
<sequence length="612" mass="65875">MDEHHIVLAIVTVVGLGIGAQWLAWRLKLPAIVLLAAVGLIMGPGLGWVDPGADFGAYLRPIVSLCVAIILFEGGLSLHLSDLKEAARGVRRLVYLGAPLAWLCSSLCAHYIGGLDWPVSLVFGAIMVVTGPTVIMPMLRQAALNRRTASYLKWEGIVNDPIGALLAVLVFQFFIFQGSGSGWDEVLQGIGLAIVCSLILGGAGGWATARAFREGWVPEYLKSPVLLGLVLIVYALSDMIQKEAGLLAVTIMGIVVGNMNLPGIGDMKRFKEYITIMLVSVVFVSLTADLDARSLVDIGWRGIALVAAIMFLARPVAIMLATTGAGMQFNERVLLSWIAPRGIVAAATAGLMGPRLVDAGYPAEVLLPLVFAIIFATVFSHGLTINWLAARLGLSSRHRDGVLIIGASPWTVALSQVLRDMKVNVLLADSSWHNLREARLNGIPVFYGEILSDFAEESVELAHVRTVLAATRNDAYNALVCTALAPEIGQRNVLQLAMGGGDYEEDPKALARPRRGGVAFSNDADFEVLWRNLVRGWKFSKTRISENYTYEQFVADRHTDAIEILTMNDEGVISFVAAGDSAETAKGVTIVTFTAEKPQKPKELPDAEPAAI</sequence>
<dbReference type="Gene3D" id="1.20.1530.20">
    <property type="match status" value="1"/>
</dbReference>
<gene>
    <name evidence="12" type="ORF">BA177_03155</name>
</gene>
<feature type="transmembrane region" description="Helical" evidence="9">
    <location>
        <begin position="220"/>
        <end position="237"/>
    </location>
</feature>
<dbReference type="Gene3D" id="3.40.50.720">
    <property type="entry name" value="NAD(P)-binding Rossmann-like Domain"/>
    <property type="match status" value="1"/>
</dbReference>
<evidence type="ECO:0000259" key="10">
    <source>
        <dbReference type="Pfam" id="PF00999"/>
    </source>
</evidence>
<feature type="domain" description="RCK N-terminal" evidence="11">
    <location>
        <begin position="402"/>
        <end position="485"/>
    </location>
</feature>
<feature type="transmembrane region" description="Helical" evidence="9">
    <location>
        <begin position="333"/>
        <end position="353"/>
    </location>
</feature>
<dbReference type="SUPFAM" id="SSF51735">
    <property type="entry name" value="NAD(P)-binding Rossmann-fold domains"/>
    <property type="match status" value="1"/>
</dbReference>
<keyword evidence="2" id="KW-0813">Transport</keyword>
<feature type="transmembrane region" description="Helical" evidence="9">
    <location>
        <begin position="298"/>
        <end position="321"/>
    </location>
</feature>
<keyword evidence="4" id="KW-1003">Cell membrane</keyword>
<feature type="transmembrane region" description="Helical" evidence="9">
    <location>
        <begin position="186"/>
        <end position="208"/>
    </location>
</feature>
<dbReference type="InterPro" id="IPR036291">
    <property type="entry name" value="NAD(P)-bd_dom_sf"/>
</dbReference>
<feature type="transmembrane region" description="Helical" evidence="9">
    <location>
        <begin position="93"/>
        <end position="113"/>
    </location>
</feature>
<dbReference type="RefSeq" id="WP_068612731.1">
    <property type="nucleotide sequence ID" value="NZ_CP016268.1"/>
</dbReference>
<keyword evidence="5 9" id="KW-0812">Transmembrane</keyword>
<name>A0A193LD83_9GAMM</name>
<dbReference type="PANTHER" id="PTHR32507">
    <property type="entry name" value="NA(+)/H(+) ANTIPORTER 1"/>
    <property type="match status" value="1"/>
</dbReference>
<dbReference type="STRING" id="1548547.BA177_03155"/>
<dbReference type="InterPro" id="IPR006153">
    <property type="entry name" value="Cation/H_exchanger_TM"/>
</dbReference>
<protein>
    <submittedName>
        <fullName evidence="12">Uncharacterized protein</fullName>
    </submittedName>
</protein>
<dbReference type="EMBL" id="CP016268">
    <property type="protein sequence ID" value="ANO50344.1"/>
    <property type="molecule type" value="Genomic_DNA"/>
</dbReference>
<dbReference type="AlphaFoldDB" id="A0A193LD83"/>
<evidence type="ECO:0000256" key="4">
    <source>
        <dbReference type="ARBA" id="ARBA00022475"/>
    </source>
</evidence>
<evidence type="ECO:0000259" key="11">
    <source>
        <dbReference type="Pfam" id="PF02254"/>
    </source>
</evidence>
<comment type="subcellular location">
    <subcellularLocation>
        <location evidence="1">Cell membrane</location>
        <topology evidence="1">Multi-pass membrane protein</topology>
    </subcellularLocation>
</comment>
<dbReference type="GO" id="GO:0005886">
    <property type="term" value="C:plasma membrane"/>
    <property type="evidence" value="ECO:0007669"/>
    <property type="project" value="UniProtKB-SubCell"/>
</dbReference>
<evidence type="ECO:0000256" key="1">
    <source>
        <dbReference type="ARBA" id="ARBA00004651"/>
    </source>
</evidence>
<feature type="transmembrane region" description="Helical" evidence="9">
    <location>
        <begin position="273"/>
        <end position="292"/>
    </location>
</feature>
<dbReference type="InterPro" id="IPR038770">
    <property type="entry name" value="Na+/solute_symporter_sf"/>
</dbReference>
<feature type="transmembrane region" description="Helical" evidence="9">
    <location>
        <begin position="119"/>
        <end position="139"/>
    </location>
</feature>
<keyword evidence="7" id="KW-0406">Ion transport</keyword>
<dbReference type="KEGG" id="woc:BA177_03155"/>
<evidence type="ECO:0000256" key="8">
    <source>
        <dbReference type="ARBA" id="ARBA00023136"/>
    </source>
</evidence>
<dbReference type="Pfam" id="PF02254">
    <property type="entry name" value="TrkA_N"/>
    <property type="match status" value="1"/>
</dbReference>
<evidence type="ECO:0000256" key="3">
    <source>
        <dbReference type="ARBA" id="ARBA00022449"/>
    </source>
</evidence>
<dbReference type="GO" id="GO:1902600">
    <property type="term" value="P:proton transmembrane transport"/>
    <property type="evidence" value="ECO:0007669"/>
    <property type="project" value="InterPro"/>
</dbReference>
<feature type="transmembrane region" description="Helical" evidence="9">
    <location>
        <begin position="243"/>
        <end position="261"/>
    </location>
</feature>
<evidence type="ECO:0000313" key="13">
    <source>
        <dbReference type="Proteomes" id="UP000092695"/>
    </source>
</evidence>
<feature type="transmembrane region" description="Helical" evidence="9">
    <location>
        <begin position="61"/>
        <end position="81"/>
    </location>
</feature>
<evidence type="ECO:0000313" key="12">
    <source>
        <dbReference type="EMBL" id="ANO50344.1"/>
    </source>
</evidence>
<feature type="transmembrane region" description="Helical" evidence="9">
    <location>
        <begin position="160"/>
        <end position="180"/>
    </location>
</feature>
<feature type="domain" description="Cation/H+ exchanger transmembrane" evidence="10">
    <location>
        <begin position="23"/>
        <end position="389"/>
    </location>
</feature>